<name>A0A5P1EHF0_ASPOF</name>
<reference evidence="2" key="1">
    <citation type="journal article" date="2017" name="Nat. Commun.">
        <title>The asparagus genome sheds light on the origin and evolution of a young Y chromosome.</title>
        <authorList>
            <person name="Harkess A."/>
            <person name="Zhou J."/>
            <person name="Xu C."/>
            <person name="Bowers J.E."/>
            <person name="Van der Hulst R."/>
            <person name="Ayyampalayam S."/>
            <person name="Mercati F."/>
            <person name="Riccardi P."/>
            <person name="McKain M.R."/>
            <person name="Kakrana A."/>
            <person name="Tang H."/>
            <person name="Ray J."/>
            <person name="Groenendijk J."/>
            <person name="Arikit S."/>
            <person name="Mathioni S.M."/>
            <person name="Nakano M."/>
            <person name="Shan H."/>
            <person name="Telgmann-Rauber A."/>
            <person name="Kanno A."/>
            <person name="Yue Z."/>
            <person name="Chen H."/>
            <person name="Li W."/>
            <person name="Chen Y."/>
            <person name="Xu X."/>
            <person name="Zhang Y."/>
            <person name="Luo S."/>
            <person name="Chen H."/>
            <person name="Gao J."/>
            <person name="Mao Z."/>
            <person name="Pires J.C."/>
            <person name="Luo M."/>
            <person name="Kudrna D."/>
            <person name="Wing R.A."/>
            <person name="Meyers B.C."/>
            <person name="Yi K."/>
            <person name="Kong H."/>
            <person name="Lavrijsen P."/>
            <person name="Sunseri F."/>
            <person name="Falavigna A."/>
            <person name="Ye Y."/>
            <person name="Leebens-Mack J.H."/>
            <person name="Chen G."/>
        </authorList>
    </citation>
    <scope>NUCLEOTIDE SEQUENCE [LARGE SCALE GENOMIC DNA]</scope>
    <source>
        <strain evidence="2">cv. DH0086</strain>
    </source>
</reference>
<gene>
    <name evidence="1" type="ORF">A4U43_C07F35930</name>
</gene>
<accession>A0A5P1EHF0</accession>
<evidence type="ECO:0000313" key="1">
    <source>
        <dbReference type="EMBL" id="ONK65322.1"/>
    </source>
</evidence>
<proteinExistence type="predicted"/>
<protein>
    <submittedName>
        <fullName evidence="1">Uncharacterized protein</fullName>
    </submittedName>
</protein>
<evidence type="ECO:0000313" key="2">
    <source>
        <dbReference type="Proteomes" id="UP000243459"/>
    </source>
</evidence>
<keyword evidence="2" id="KW-1185">Reference proteome</keyword>
<dbReference type="AlphaFoldDB" id="A0A5P1EHF0"/>
<sequence>MRRTRWTRAGSLRRATCAYMSPREVRSGEYGRKYDAYAWADVVEFGGLYILRALLFGPLPLAARWVQRPDWRTLDVRRCCLRGGAGGAGRARRRRGSGVSSACLAAERGGKEVAVKEA</sequence>
<dbReference type="Gramene" id="ONK65322">
    <property type="protein sequence ID" value="ONK65322"/>
    <property type="gene ID" value="A4U43_C07F35930"/>
</dbReference>
<dbReference type="EMBL" id="CM007387">
    <property type="protein sequence ID" value="ONK65322.1"/>
    <property type="molecule type" value="Genomic_DNA"/>
</dbReference>
<dbReference type="Proteomes" id="UP000243459">
    <property type="component" value="Chromosome 7"/>
</dbReference>
<organism evidence="1 2">
    <name type="scientific">Asparagus officinalis</name>
    <name type="common">Garden asparagus</name>
    <dbReference type="NCBI Taxonomy" id="4686"/>
    <lineage>
        <taxon>Eukaryota</taxon>
        <taxon>Viridiplantae</taxon>
        <taxon>Streptophyta</taxon>
        <taxon>Embryophyta</taxon>
        <taxon>Tracheophyta</taxon>
        <taxon>Spermatophyta</taxon>
        <taxon>Magnoliopsida</taxon>
        <taxon>Liliopsida</taxon>
        <taxon>Asparagales</taxon>
        <taxon>Asparagaceae</taxon>
        <taxon>Asparagoideae</taxon>
        <taxon>Asparagus</taxon>
    </lineage>
</organism>